<evidence type="ECO:0000313" key="2">
    <source>
        <dbReference type="EMBL" id="EPF17861.1"/>
    </source>
</evidence>
<organism evidence="2 3">
    <name type="scientific">Cedecea davisae DSM 4568</name>
    <dbReference type="NCBI Taxonomy" id="566551"/>
    <lineage>
        <taxon>Bacteria</taxon>
        <taxon>Pseudomonadati</taxon>
        <taxon>Pseudomonadota</taxon>
        <taxon>Gammaproteobacteria</taxon>
        <taxon>Enterobacterales</taxon>
        <taxon>Enterobacteriaceae</taxon>
        <taxon>Cedecea</taxon>
    </lineage>
</organism>
<dbReference type="Proteomes" id="UP000014585">
    <property type="component" value="Unassembled WGS sequence"/>
</dbReference>
<evidence type="ECO:0000313" key="3">
    <source>
        <dbReference type="Proteomes" id="UP000014585"/>
    </source>
</evidence>
<reference evidence="2 3" key="1">
    <citation type="submission" date="2013-04" db="EMBL/GenBank/DDBJ databases">
        <authorList>
            <person name="Weinstock G."/>
            <person name="Sodergren E."/>
            <person name="Lobos E.A."/>
            <person name="Fulton L."/>
            <person name="Fulton R."/>
            <person name="Courtney L."/>
            <person name="Fronick C."/>
            <person name="O'Laughlin M."/>
            <person name="Godfrey J."/>
            <person name="Wilson R.M."/>
            <person name="Miner T."/>
            <person name="Farmer C."/>
            <person name="Delehaunty K."/>
            <person name="Cordes M."/>
            <person name="Minx P."/>
            <person name="Tomlinson C."/>
            <person name="Chen J."/>
            <person name="Wollam A."/>
            <person name="Pepin K.H."/>
            <person name="Palsikar V.B."/>
            <person name="Zhang X."/>
            <person name="Suruliraj S."/>
            <person name="Perna N.T."/>
            <person name="Plunkett G."/>
            <person name="Warren W."/>
            <person name="Mitreva M."/>
            <person name="Mardis E.R."/>
            <person name="Wilson R.K."/>
        </authorList>
    </citation>
    <scope>NUCLEOTIDE SEQUENCE [LARGE SCALE GENOMIC DNA]</scope>
    <source>
        <strain evidence="2 3">DSM 4568</strain>
    </source>
</reference>
<gene>
    <name evidence="2" type="ORF">HMPREF0201_01845</name>
</gene>
<sequence length="54" mass="6324">MLEMQSHIFDKVMLNFLNMKNKITEMGKKKTAYSSELKSINDPQGNRSVYELEL</sequence>
<comment type="caution">
    <text evidence="2">The sequence shown here is derived from an EMBL/GenBank/DDBJ whole genome shotgun (WGS) entry which is preliminary data.</text>
</comment>
<evidence type="ECO:0000256" key="1">
    <source>
        <dbReference type="SAM" id="MobiDB-lite"/>
    </source>
</evidence>
<dbReference type="RefSeq" id="WP_016536148.1">
    <property type="nucleotide sequence ID" value="NZ_KE161030.1"/>
</dbReference>
<feature type="compositionally biased region" description="Polar residues" evidence="1">
    <location>
        <begin position="34"/>
        <end position="47"/>
    </location>
</feature>
<protein>
    <submittedName>
        <fullName evidence="2">Uncharacterized protein</fullName>
    </submittedName>
</protein>
<name>S3IZD2_9ENTR</name>
<feature type="region of interest" description="Disordered" evidence="1">
    <location>
        <begin position="34"/>
        <end position="54"/>
    </location>
</feature>
<accession>S3IZD2</accession>
<proteinExistence type="predicted"/>
<dbReference type="HOGENOM" id="CLU_3041659_0_0_6"/>
<dbReference type="AlphaFoldDB" id="S3IZD2"/>
<dbReference type="EMBL" id="ATDT01000010">
    <property type="protein sequence ID" value="EPF17861.1"/>
    <property type="molecule type" value="Genomic_DNA"/>
</dbReference>
<dbReference type="STRING" id="566551.HMPREF0201_01845"/>